<proteinExistence type="inferred from homology"/>
<feature type="domain" description="Methyl-accepting transducer" evidence="8">
    <location>
        <begin position="271"/>
        <end position="500"/>
    </location>
</feature>
<sequence length="515" mass="54791">MKISVRLFSGYGLLVICFLICTGLSLHALSESRQGMEDTVNYKMRRLTLVLNMRAAVNNMAVSVRDIVLLKDTEQEKNEWQKVSDLHEKYLQERDQLVTSMMHNASPEGKSALDRILSSDSTALDTLTVAGKMGMDNDQSEKAADYLLNTARPAQQALSDALEGLTDVQNKLSRDTVAVNSASVREASVLLLSLTTLSVLFSFLTIFMIVRALMRQLGGEPKDAEILAAAIASGDLTSQVILRRNDKTSLLASLNGMQTNLRGLISQIKDSAGSVALAADEISQGNTELSSRTEQQAAALQETAASMEQLTATVKSNTAGAQQTAGSAREAAQVARSGGTDVQRMSDTMNAISVSAAKVRDITSVIESIAFQTNILALNAAVEAARAGEEGRGFAVVAGEVRMLAKRSARAAHDIKLLMAEAVSVVDSGVVASADAGHSIMKIVSMVGELAESMDNISLASSEQMQGISQISIAVSQMDGVTQNNAALVEESSSASQSLSEQAHALREMVEAFRV</sequence>
<evidence type="ECO:0000256" key="1">
    <source>
        <dbReference type="ARBA" id="ARBA00004370"/>
    </source>
</evidence>
<dbReference type="CDD" id="cd19411">
    <property type="entry name" value="MCP2201-like_sensor"/>
    <property type="match status" value="1"/>
</dbReference>
<dbReference type="PROSITE" id="PS00538">
    <property type="entry name" value="CHEMOTAXIS_TRANSDUC_1"/>
    <property type="match status" value="1"/>
</dbReference>
<dbReference type="AlphaFoldDB" id="A0A0B1RC50"/>
<dbReference type="GO" id="GO:0005886">
    <property type="term" value="C:plasma membrane"/>
    <property type="evidence" value="ECO:0007669"/>
    <property type="project" value="TreeGrafter"/>
</dbReference>
<dbReference type="GO" id="GO:0007165">
    <property type="term" value="P:signal transduction"/>
    <property type="evidence" value="ECO:0007669"/>
    <property type="project" value="UniProtKB-KW"/>
</dbReference>
<dbReference type="InterPro" id="IPR004091">
    <property type="entry name" value="Chemotax_Me-accpt_rcpt_Me-site"/>
</dbReference>
<evidence type="ECO:0000256" key="4">
    <source>
        <dbReference type="ARBA" id="ARBA00023224"/>
    </source>
</evidence>
<dbReference type="Gene3D" id="1.10.287.950">
    <property type="entry name" value="Methyl-accepting chemotaxis protein"/>
    <property type="match status" value="1"/>
</dbReference>
<dbReference type="CDD" id="cd11386">
    <property type="entry name" value="MCP_signal"/>
    <property type="match status" value="1"/>
</dbReference>
<dbReference type="GO" id="GO:0004888">
    <property type="term" value="F:transmembrane signaling receptor activity"/>
    <property type="evidence" value="ECO:0007669"/>
    <property type="project" value="InterPro"/>
</dbReference>
<organism evidence="9 10">
    <name type="scientific">Pantoea rodasii</name>
    <dbReference type="NCBI Taxonomy" id="1076549"/>
    <lineage>
        <taxon>Bacteria</taxon>
        <taxon>Pseudomonadati</taxon>
        <taxon>Pseudomonadota</taxon>
        <taxon>Gammaproteobacteria</taxon>
        <taxon>Enterobacterales</taxon>
        <taxon>Erwiniaceae</taxon>
        <taxon>Pantoea</taxon>
    </lineage>
</organism>
<keyword evidence="7" id="KW-0472">Membrane</keyword>
<dbReference type="RefSeq" id="WP_039328813.1">
    <property type="nucleotide sequence ID" value="NZ_JTJJ01000019.1"/>
</dbReference>
<dbReference type="InterPro" id="IPR024478">
    <property type="entry name" value="HlyB_4HB_MCP"/>
</dbReference>
<dbReference type="PANTHER" id="PTHR43531:SF14">
    <property type="entry name" value="METHYL-ACCEPTING CHEMOTAXIS PROTEIN I-RELATED"/>
    <property type="match status" value="1"/>
</dbReference>
<dbReference type="FunFam" id="1.10.287.950:FF:000001">
    <property type="entry name" value="Methyl-accepting chemotaxis sensory transducer"/>
    <property type="match status" value="1"/>
</dbReference>
<keyword evidence="2" id="KW-0488">Methylation</keyword>
<evidence type="ECO:0000256" key="2">
    <source>
        <dbReference type="ARBA" id="ARBA00022481"/>
    </source>
</evidence>
<evidence type="ECO:0000313" key="9">
    <source>
        <dbReference type="EMBL" id="KHJ69241.1"/>
    </source>
</evidence>
<evidence type="ECO:0000256" key="3">
    <source>
        <dbReference type="ARBA" id="ARBA00022500"/>
    </source>
</evidence>
<dbReference type="PRINTS" id="PR00260">
    <property type="entry name" value="CHEMTRNSDUCR"/>
</dbReference>
<dbReference type="InterPro" id="IPR047347">
    <property type="entry name" value="YvaQ-like_sensor"/>
</dbReference>
<name>A0A0B1RC50_9GAMM</name>
<dbReference type="InterPro" id="IPR051310">
    <property type="entry name" value="MCP_chemotaxis"/>
</dbReference>
<dbReference type="PANTHER" id="PTHR43531">
    <property type="entry name" value="PROTEIN ICFG"/>
    <property type="match status" value="1"/>
</dbReference>
<comment type="caution">
    <text evidence="9">The sequence shown here is derived from an EMBL/GenBank/DDBJ whole genome shotgun (WGS) entry which is preliminary data.</text>
</comment>
<evidence type="ECO:0000256" key="5">
    <source>
        <dbReference type="ARBA" id="ARBA00029447"/>
    </source>
</evidence>
<dbReference type="Proteomes" id="UP000030853">
    <property type="component" value="Unassembled WGS sequence"/>
</dbReference>
<dbReference type="GO" id="GO:0006935">
    <property type="term" value="P:chemotaxis"/>
    <property type="evidence" value="ECO:0007669"/>
    <property type="project" value="UniProtKB-KW"/>
</dbReference>
<keyword evidence="3" id="KW-0145">Chemotaxis</keyword>
<keyword evidence="7" id="KW-0812">Transmembrane</keyword>
<protein>
    <submittedName>
        <fullName evidence="9">Chemotaxis protein</fullName>
    </submittedName>
</protein>
<dbReference type="SMART" id="SM00283">
    <property type="entry name" value="MA"/>
    <property type="match status" value="1"/>
</dbReference>
<accession>A0A0B1RC50</accession>
<dbReference type="EMBL" id="JTJJ01000019">
    <property type="protein sequence ID" value="KHJ69241.1"/>
    <property type="molecule type" value="Genomic_DNA"/>
</dbReference>
<evidence type="ECO:0000256" key="7">
    <source>
        <dbReference type="SAM" id="Phobius"/>
    </source>
</evidence>
<evidence type="ECO:0000313" key="10">
    <source>
        <dbReference type="Proteomes" id="UP000030853"/>
    </source>
</evidence>
<dbReference type="InterPro" id="IPR004090">
    <property type="entry name" value="Chemotax_Me-accpt_rcpt"/>
</dbReference>
<dbReference type="SUPFAM" id="SSF58104">
    <property type="entry name" value="Methyl-accepting chemotaxis protein (MCP) signaling domain"/>
    <property type="match status" value="1"/>
</dbReference>
<dbReference type="PROSITE" id="PS50111">
    <property type="entry name" value="CHEMOTAXIS_TRANSDUC_2"/>
    <property type="match status" value="1"/>
</dbReference>
<dbReference type="Pfam" id="PF12729">
    <property type="entry name" value="4HB_MCP_1"/>
    <property type="match status" value="1"/>
</dbReference>
<evidence type="ECO:0000259" key="8">
    <source>
        <dbReference type="PROSITE" id="PS50111"/>
    </source>
</evidence>
<gene>
    <name evidence="9" type="ORF">QU24_04775</name>
</gene>
<dbReference type="Pfam" id="PF00015">
    <property type="entry name" value="MCPsignal"/>
    <property type="match status" value="1"/>
</dbReference>
<dbReference type="InterPro" id="IPR004089">
    <property type="entry name" value="MCPsignal_dom"/>
</dbReference>
<comment type="subcellular location">
    <subcellularLocation>
        <location evidence="1">Membrane</location>
    </subcellularLocation>
</comment>
<reference evidence="9 10" key="1">
    <citation type="submission" date="2014-11" db="EMBL/GenBank/DDBJ databases">
        <title>Genome sequencing of Pantoea rodasii ND03.</title>
        <authorList>
            <person name="Muhamad Yunos N.Y."/>
            <person name="Chan K.-G."/>
        </authorList>
    </citation>
    <scope>NUCLEOTIDE SEQUENCE [LARGE SCALE GENOMIC DNA]</scope>
    <source>
        <strain evidence="9 10">ND03</strain>
    </source>
</reference>
<comment type="similarity">
    <text evidence="5">Belongs to the methyl-accepting chemotaxis (MCP) protein family.</text>
</comment>
<keyword evidence="4 6" id="KW-0807">Transducer</keyword>
<feature type="transmembrane region" description="Helical" evidence="7">
    <location>
        <begin position="189"/>
        <end position="210"/>
    </location>
</feature>
<keyword evidence="7" id="KW-1133">Transmembrane helix</keyword>
<evidence type="ECO:0000256" key="6">
    <source>
        <dbReference type="PROSITE-ProRule" id="PRU00284"/>
    </source>
</evidence>